<evidence type="ECO:0000313" key="2">
    <source>
        <dbReference type="EMBL" id="CAG5083127.1"/>
    </source>
</evidence>
<feature type="region of interest" description="Disordered" evidence="1">
    <location>
        <begin position="1"/>
        <end position="83"/>
    </location>
</feature>
<evidence type="ECO:0000256" key="1">
    <source>
        <dbReference type="SAM" id="MobiDB-lite"/>
    </source>
</evidence>
<feature type="compositionally biased region" description="Basic and acidic residues" evidence="1">
    <location>
        <begin position="61"/>
        <end position="83"/>
    </location>
</feature>
<feature type="compositionally biased region" description="Basic and acidic residues" evidence="1">
    <location>
        <begin position="40"/>
        <end position="51"/>
    </location>
</feature>
<keyword evidence="3" id="KW-1185">Reference proteome</keyword>
<gene>
    <name evidence="2" type="ORF">OKIOD_LOCUS1844</name>
</gene>
<dbReference type="Gene3D" id="6.10.280.30">
    <property type="match status" value="1"/>
</dbReference>
<dbReference type="Proteomes" id="UP001158576">
    <property type="component" value="Chromosome PAR"/>
</dbReference>
<protein>
    <submittedName>
        <fullName evidence="2">Oidioi.mRNA.OKI2018_I69.PAR.g10286.t1.cds</fullName>
    </submittedName>
</protein>
<proteinExistence type="predicted"/>
<dbReference type="InterPro" id="IPR036002">
    <property type="entry name" value="Stathmin_sf"/>
</dbReference>
<accession>A0ABN7RT15</accession>
<reference evidence="2 3" key="1">
    <citation type="submission" date="2021-04" db="EMBL/GenBank/DDBJ databases">
        <authorList>
            <person name="Bliznina A."/>
        </authorList>
    </citation>
    <scope>NUCLEOTIDE SEQUENCE [LARGE SCALE GENOMIC DNA]</scope>
</reference>
<dbReference type="SUPFAM" id="SSF101494">
    <property type="entry name" value="Stathmin"/>
    <property type="match status" value="1"/>
</dbReference>
<sequence length="83" mass="9421">MSTSSFEVRLNEPSRSPPEALLSPRTPVDPAKVMMRHEKKLTQADGRRKSQIESVVQKQQKHLEHAEKVRAKAQEIKKNSTSS</sequence>
<organism evidence="2 3">
    <name type="scientific">Oikopleura dioica</name>
    <name type="common">Tunicate</name>
    <dbReference type="NCBI Taxonomy" id="34765"/>
    <lineage>
        <taxon>Eukaryota</taxon>
        <taxon>Metazoa</taxon>
        <taxon>Chordata</taxon>
        <taxon>Tunicata</taxon>
        <taxon>Appendicularia</taxon>
        <taxon>Copelata</taxon>
        <taxon>Oikopleuridae</taxon>
        <taxon>Oikopleura</taxon>
    </lineage>
</organism>
<dbReference type="InterPro" id="IPR000956">
    <property type="entry name" value="Stathmin_fam"/>
</dbReference>
<dbReference type="Pfam" id="PF00836">
    <property type="entry name" value="Stathmin"/>
    <property type="match status" value="1"/>
</dbReference>
<evidence type="ECO:0000313" key="3">
    <source>
        <dbReference type="Proteomes" id="UP001158576"/>
    </source>
</evidence>
<dbReference type="EMBL" id="OU015568">
    <property type="protein sequence ID" value="CAG5083127.1"/>
    <property type="molecule type" value="Genomic_DNA"/>
</dbReference>
<name>A0ABN7RT15_OIKDI</name>